<name>A0A2Z6PTL5_TRISU</name>
<gene>
    <name evidence="2" type="ORF">TSUD_131420</name>
</gene>
<proteinExistence type="predicted"/>
<feature type="transmembrane region" description="Helical" evidence="1">
    <location>
        <begin position="49"/>
        <end position="71"/>
    </location>
</feature>
<evidence type="ECO:0000313" key="3">
    <source>
        <dbReference type="Proteomes" id="UP000242715"/>
    </source>
</evidence>
<keyword evidence="1" id="KW-0472">Membrane</keyword>
<keyword evidence="1" id="KW-1133">Transmembrane helix</keyword>
<keyword evidence="3" id="KW-1185">Reference proteome</keyword>
<evidence type="ECO:0000256" key="1">
    <source>
        <dbReference type="SAM" id="Phobius"/>
    </source>
</evidence>
<protein>
    <submittedName>
        <fullName evidence="2">Uncharacterized protein</fullName>
    </submittedName>
</protein>
<organism evidence="2 3">
    <name type="scientific">Trifolium subterraneum</name>
    <name type="common">Subterranean clover</name>
    <dbReference type="NCBI Taxonomy" id="3900"/>
    <lineage>
        <taxon>Eukaryota</taxon>
        <taxon>Viridiplantae</taxon>
        <taxon>Streptophyta</taxon>
        <taxon>Embryophyta</taxon>
        <taxon>Tracheophyta</taxon>
        <taxon>Spermatophyta</taxon>
        <taxon>Magnoliopsida</taxon>
        <taxon>eudicotyledons</taxon>
        <taxon>Gunneridae</taxon>
        <taxon>Pentapetalae</taxon>
        <taxon>rosids</taxon>
        <taxon>fabids</taxon>
        <taxon>Fabales</taxon>
        <taxon>Fabaceae</taxon>
        <taxon>Papilionoideae</taxon>
        <taxon>50 kb inversion clade</taxon>
        <taxon>NPAAA clade</taxon>
        <taxon>Hologalegina</taxon>
        <taxon>IRL clade</taxon>
        <taxon>Trifolieae</taxon>
        <taxon>Trifolium</taxon>
    </lineage>
</organism>
<sequence length="99" mass="10880">MPPSFCPSGVISGRRWRFRFGPPSFIQCGCLPSSSFGLTRRLYFLVRMLSWFCYTVFALAAVAIVICIIVLDPPSPLVLLAGTFIGSNHNLQNIVLIGS</sequence>
<evidence type="ECO:0000313" key="2">
    <source>
        <dbReference type="EMBL" id="GAU50187.1"/>
    </source>
</evidence>
<accession>A0A2Z6PTL5</accession>
<dbReference type="Proteomes" id="UP000242715">
    <property type="component" value="Unassembled WGS sequence"/>
</dbReference>
<dbReference type="AlphaFoldDB" id="A0A2Z6PTL5"/>
<keyword evidence="1" id="KW-0812">Transmembrane</keyword>
<reference evidence="3" key="1">
    <citation type="journal article" date="2017" name="Front. Plant Sci.">
        <title>Climate Clever Clovers: New Paradigm to Reduce the Environmental Footprint of Ruminants by Breeding Low Methanogenic Forages Utilizing Haplotype Variation.</title>
        <authorList>
            <person name="Kaur P."/>
            <person name="Appels R."/>
            <person name="Bayer P.E."/>
            <person name="Keeble-Gagnere G."/>
            <person name="Wang J."/>
            <person name="Hirakawa H."/>
            <person name="Shirasawa K."/>
            <person name="Vercoe P."/>
            <person name="Stefanova K."/>
            <person name="Durmic Z."/>
            <person name="Nichols P."/>
            <person name="Revell C."/>
            <person name="Isobe S.N."/>
            <person name="Edwards D."/>
            <person name="Erskine W."/>
        </authorList>
    </citation>
    <scope>NUCLEOTIDE SEQUENCE [LARGE SCALE GENOMIC DNA]</scope>
    <source>
        <strain evidence="3">cv. Daliak</strain>
    </source>
</reference>
<dbReference type="EMBL" id="DF974707">
    <property type="protein sequence ID" value="GAU50187.1"/>
    <property type="molecule type" value="Genomic_DNA"/>
</dbReference>